<dbReference type="EMBL" id="BPQJ01000070">
    <property type="protein sequence ID" value="GJD66583.1"/>
    <property type="molecule type" value="Genomic_DNA"/>
</dbReference>
<dbReference type="AlphaFoldDB" id="A0AA37HIW9"/>
<keyword evidence="2" id="KW-0472">Membrane</keyword>
<reference evidence="3" key="1">
    <citation type="journal article" date="2016" name="Front. Microbiol.">
        <title>Genome Sequence of the Piezophilic, Mesophilic Sulfate-Reducing Bacterium Desulfovibrio indicus J2T.</title>
        <authorList>
            <person name="Cao J."/>
            <person name="Maignien L."/>
            <person name="Shao Z."/>
            <person name="Alain K."/>
            <person name="Jebbar M."/>
        </authorList>
    </citation>
    <scope>NUCLEOTIDE SEQUENCE</scope>
    <source>
        <strain evidence="3">JCM 32048</strain>
    </source>
</reference>
<keyword evidence="2" id="KW-1133">Transmembrane helix</keyword>
<evidence type="ECO:0000256" key="1">
    <source>
        <dbReference type="SAM" id="MobiDB-lite"/>
    </source>
</evidence>
<accession>A0AA37HIW9</accession>
<organism evidence="3 4">
    <name type="scientific">Methylobacterium frigidaeris</name>
    <dbReference type="NCBI Taxonomy" id="2038277"/>
    <lineage>
        <taxon>Bacteria</taxon>
        <taxon>Pseudomonadati</taxon>
        <taxon>Pseudomonadota</taxon>
        <taxon>Alphaproteobacteria</taxon>
        <taxon>Hyphomicrobiales</taxon>
        <taxon>Methylobacteriaceae</taxon>
        <taxon>Methylobacterium</taxon>
    </lineage>
</organism>
<keyword evidence="4" id="KW-1185">Reference proteome</keyword>
<feature type="region of interest" description="Disordered" evidence="1">
    <location>
        <begin position="174"/>
        <end position="207"/>
    </location>
</feature>
<evidence type="ECO:0000313" key="4">
    <source>
        <dbReference type="Proteomes" id="UP001055286"/>
    </source>
</evidence>
<evidence type="ECO:0000313" key="3">
    <source>
        <dbReference type="EMBL" id="GJD66583.1"/>
    </source>
</evidence>
<protein>
    <submittedName>
        <fullName evidence="3">Uncharacterized protein</fullName>
    </submittedName>
</protein>
<feature type="transmembrane region" description="Helical" evidence="2">
    <location>
        <begin position="15"/>
        <end position="35"/>
    </location>
</feature>
<dbReference type="RefSeq" id="WP_238193572.1">
    <property type="nucleotide sequence ID" value="NZ_BPQJ01000070.1"/>
</dbReference>
<reference evidence="3" key="2">
    <citation type="submission" date="2021-08" db="EMBL/GenBank/DDBJ databases">
        <authorList>
            <person name="Tani A."/>
            <person name="Ola A."/>
            <person name="Ogura Y."/>
            <person name="Katsura K."/>
            <person name="Hayashi T."/>
        </authorList>
    </citation>
    <scope>NUCLEOTIDE SEQUENCE</scope>
    <source>
        <strain evidence="3">JCM 32048</strain>
    </source>
</reference>
<proteinExistence type="predicted"/>
<keyword evidence="2" id="KW-0812">Transmembrane</keyword>
<gene>
    <name evidence="3" type="ORF">MPEAHAMD_6781</name>
</gene>
<comment type="caution">
    <text evidence="3">The sequence shown here is derived from an EMBL/GenBank/DDBJ whole genome shotgun (WGS) entry which is preliminary data.</text>
</comment>
<sequence length="359" mass="39827">MPNACRSFKGDEGGAVVLIFAVLLVPVVGFLGAAVDYGVALRVRTIEQVISDRTALLVADADTVAAASASFSLGQNELSKRLGTKVGQDNTNIIGSWLDGSTYKLTISTKLSTMFIHLLPNMSNQMIVSVSTKVVRVAPVYETKPPTSSLLSPEAADYNRIYFYCYSSDPERQKEADAGRRGLTPIADNATNPTDYSSQTSPTCTKNEAPSYMLRNVRNARAYPNRWDDKKQEVYEYYTDTVIDTGLRIQTMKMKGYKIVDGSTKIYIDMTKDQILETIVCKDLSECKTKKDGGILSNSNEKHEPVTTKDSCEEGKYMYYGWEDRPPSGGSDKDYDDIRLVVSCPKIVKISDKKIRIIE</sequence>
<name>A0AA37HIW9_9HYPH</name>
<dbReference type="Proteomes" id="UP001055286">
    <property type="component" value="Unassembled WGS sequence"/>
</dbReference>
<evidence type="ECO:0000256" key="2">
    <source>
        <dbReference type="SAM" id="Phobius"/>
    </source>
</evidence>
<feature type="compositionally biased region" description="Polar residues" evidence="1">
    <location>
        <begin position="189"/>
        <end position="207"/>
    </location>
</feature>